<evidence type="ECO:0000313" key="2">
    <source>
        <dbReference type="Proteomes" id="UP000037460"/>
    </source>
</evidence>
<sequence length="344" mass="37601">MLKWCIEEGIDERFKHPSGFVALREKVQFICEGVGGCRIGEVCGGGESHGILANNLRFVEDPMGTEALTRSIVEFKLEHSKTGYSRYLDMAAVTATSGIRVADTIMAYCKAAGFKMITSVQAGVRVITPDFWVVRVSLLGLNEQGVNCLLNVLSKDKSISVFRHLETTKTEARRRYAASGSESQTKKYINVASGDSTDASLDEVVARLCALGYTAQKLPGPLLLATTGGNRQVPKLLPYSTSTASAPTKEILTKAWQAGFVGGVSQDPDLDLAPGAMPKWSTHSLRRLGDTVARRYRHVTGVTADQIDIYFGWQEKILLLAMQVHYASLSIRERMDTAKITGMM</sequence>
<evidence type="ECO:0000313" key="1">
    <source>
        <dbReference type="EMBL" id="KOO33151.1"/>
    </source>
</evidence>
<gene>
    <name evidence="1" type="ORF">Ctob_014588</name>
</gene>
<accession>A0A0M0K2Q3</accession>
<dbReference type="EMBL" id="JWZX01001587">
    <property type="protein sequence ID" value="KOO33151.1"/>
    <property type="molecule type" value="Genomic_DNA"/>
</dbReference>
<name>A0A0M0K2Q3_9EUKA</name>
<comment type="caution">
    <text evidence="1">The sequence shown here is derived from an EMBL/GenBank/DDBJ whole genome shotgun (WGS) entry which is preliminary data.</text>
</comment>
<reference evidence="2" key="1">
    <citation type="journal article" date="2015" name="PLoS Genet.">
        <title>Genome Sequence and Transcriptome Analyses of Chrysochromulina tobin: Metabolic Tools for Enhanced Algal Fitness in the Prominent Order Prymnesiales (Haptophyceae).</title>
        <authorList>
            <person name="Hovde B.T."/>
            <person name="Deodato C.R."/>
            <person name="Hunsperger H.M."/>
            <person name="Ryken S.A."/>
            <person name="Yost W."/>
            <person name="Jha R.K."/>
            <person name="Patterson J."/>
            <person name="Monnat R.J. Jr."/>
            <person name="Barlow S.B."/>
            <person name="Starkenburg S.R."/>
            <person name="Cattolico R.A."/>
        </authorList>
    </citation>
    <scope>NUCLEOTIDE SEQUENCE</scope>
    <source>
        <strain evidence="2">CCMP291</strain>
    </source>
</reference>
<organism evidence="1 2">
    <name type="scientific">Chrysochromulina tobinii</name>
    <dbReference type="NCBI Taxonomy" id="1460289"/>
    <lineage>
        <taxon>Eukaryota</taxon>
        <taxon>Haptista</taxon>
        <taxon>Haptophyta</taxon>
        <taxon>Prymnesiophyceae</taxon>
        <taxon>Prymnesiales</taxon>
        <taxon>Chrysochromulinaceae</taxon>
        <taxon>Chrysochromulina</taxon>
    </lineage>
</organism>
<proteinExistence type="predicted"/>
<dbReference type="Proteomes" id="UP000037460">
    <property type="component" value="Unassembled WGS sequence"/>
</dbReference>
<dbReference type="AlphaFoldDB" id="A0A0M0K2Q3"/>
<protein>
    <submittedName>
        <fullName evidence="1">Uncharacterized protein</fullName>
    </submittedName>
</protein>
<keyword evidence="2" id="KW-1185">Reference proteome</keyword>